<dbReference type="PROSITE" id="PS51186">
    <property type="entry name" value="GNAT"/>
    <property type="match status" value="1"/>
</dbReference>
<gene>
    <name evidence="2" type="ORF">BFS30_20100</name>
</gene>
<dbReference type="CDD" id="cd04301">
    <property type="entry name" value="NAT_SF"/>
    <property type="match status" value="1"/>
</dbReference>
<dbReference type="RefSeq" id="WP_069380929.1">
    <property type="nucleotide sequence ID" value="NZ_CP017141.1"/>
</dbReference>
<dbReference type="Pfam" id="PF13673">
    <property type="entry name" value="Acetyltransf_10"/>
    <property type="match status" value="1"/>
</dbReference>
<organism evidence="2 3">
    <name type="scientific">Pedobacter steynii</name>
    <dbReference type="NCBI Taxonomy" id="430522"/>
    <lineage>
        <taxon>Bacteria</taxon>
        <taxon>Pseudomonadati</taxon>
        <taxon>Bacteroidota</taxon>
        <taxon>Sphingobacteriia</taxon>
        <taxon>Sphingobacteriales</taxon>
        <taxon>Sphingobacteriaceae</taxon>
        <taxon>Pedobacter</taxon>
    </lineage>
</organism>
<evidence type="ECO:0000313" key="3">
    <source>
        <dbReference type="Proteomes" id="UP000094313"/>
    </source>
</evidence>
<dbReference type="GO" id="GO:0016747">
    <property type="term" value="F:acyltransferase activity, transferring groups other than amino-acyl groups"/>
    <property type="evidence" value="ECO:0007669"/>
    <property type="project" value="InterPro"/>
</dbReference>
<protein>
    <recommendedName>
        <fullName evidence="1">N-acetyltransferase domain-containing protein</fullName>
    </recommendedName>
</protein>
<accession>A0A1D7QKR9</accession>
<sequence>MSTEENMDPAERIVVNNLFEFWNFVGHQSNTLLTSPDFKAILVKGTDWPKRIFDLGMEQHPDTSVFEKLANHIQAGDLPNMLTLTETLAKRYEKPLSAAGFTPRVKQLGMMIDLSTTSFNEESVAAVHFEEVRDQEMAHLFAFIAAQSFNYKVGPEMIGALINKEDKVRLFIAYHENQPAACGLIFYDEQGHAGLHMIGTLPESRGKGLAKKITLHLLQECINDGKKLCVLHASQAGEYVYVKLGFLAVKDVITYHITLTP</sequence>
<dbReference type="Proteomes" id="UP000094313">
    <property type="component" value="Chromosome"/>
</dbReference>
<reference evidence="2 3" key="1">
    <citation type="submission" date="2016-08" db="EMBL/GenBank/DDBJ databases">
        <authorList>
            <person name="Seilhamer J.J."/>
        </authorList>
    </citation>
    <scope>NUCLEOTIDE SEQUENCE [LARGE SCALE GENOMIC DNA]</scope>
    <source>
        <strain evidence="2 3">DX4</strain>
    </source>
</reference>
<dbReference type="AlphaFoldDB" id="A0A1D7QKR9"/>
<dbReference type="KEGG" id="psty:BFS30_20100"/>
<name>A0A1D7QKR9_9SPHI</name>
<dbReference type="InterPro" id="IPR000182">
    <property type="entry name" value="GNAT_dom"/>
</dbReference>
<evidence type="ECO:0000259" key="1">
    <source>
        <dbReference type="PROSITE" id="PS51186"/>
    </source>
</evidence>
<feature type="domain" description="N-acetyltransferase" evidence="1">
    <location>
        <begin position="127"/>
        <end position="261"/>
    </location>
</feature>
<dbReference type="EMBL" id="CP017141">
    <property type="protein sequence ID" value="AOM79266.1"/>
    <property type="molecule type" value="Genomic_DNA"/>
</dbReference>
<evidence type="ECO:0000313" key="2">
    <source>
        <dbReference type="EMBL" id="AOM79266.1"/>
    </source>
</evidence>
<dbReference type="InterPro" id="IPR016181">
    <property type="entry name" value="Acyl_CoA_acyltransferase"/>
</dbReference>
<dbReference type="Gene3D" id="3.40.630.30">
    <property type="match status" value="1"/>
</dbReference>
<keyword evidence="3" id="KW-1185">Reference proteome</keyword>
<dbReference type="SUPFAM" id="SSF55729">
    <property type="entry name" value="Acyl-CoA N-acyltransferases (Nat)"/>
    <property type="match status" value="1"/>
</dbReference>
<dbReference type="OrthoDB" id="1096234at2"/>
<proteinExistence type="predicted"/>